<protein>
    <submittedName>
        <fullName evidence="1">Uncharacterized protein</fullName>
    </submittedName>
</protein>
<evidence type="ECO:0000313" key="2">
    <source>
        <dbReference type="Proteomes" id="UP000183843"/>
    </source>
</evidence>
<organism evidence="1 2">
    <name type="scientific">Selenomonas ruminantium</name>
    <dbReference type="NCBI Taxonomy" id="971"/>
    <lineage>
        <taxon>Bacteria</taxon>
        <taxon>Bacillati</taxon>
        <taxon>Bacillota</taxon>
        <taxon>Negativicutes</taxon>
        <taxon>Selenomonadales</taxon>
        <taxon>Selenomonadaceae</taxon>
        <taxon>Selenomonas</taxon>
    </lineage>
</organism>
<name>A0A1I0V5H0_SELRU</name>
<evidence type="ECO:0000313" key="1">
    <source>
        <dbReference type="EMBL" id="SFA70796.1"/>
    </source>
</evidence>
<sequence>MFTEAVKIVFDSRYPDKIEYELVEAETDMLTPANEFSADELEGALDYYIAHTDNDELRAKYIKAKEKLPEYLALKKAGKV</sequence>
<dbReference type="AlphaFoldDB" id="A0A1I0V5H0"/>
<proteinExistence type="predicted"/>
<dbReference type="EMBL" id="FOJX01000001">
    <property type="protein sequence ID" value="SFA70796.1"/>
    <property type="molecule type" value="Genomic_DNA"/>
</dbReference>
<dbReference type="Proteomes" id="UP000183843">
    <property type="component" value="Unassembled WGS sequence"/>
</dbReference>
<reference evidence="1 2" key="1">
    <citation type="submission" date="2016-10" db="EMBL/GenBank/DDBJ databases">
        <authorList>
            <person name="de Groot N.N."/>
        </authorList>
    </citation>
    <scope>NUCLEOTIDE SEQUENCE [LARGE SCALE GENOMIC DNA]</scope>
    <source>
        <strain evidence="1 2">L14</strain>
    </source>
</reference>
<accession>A0A1I0V5H0</accession>
<dbReference type="RefSeq" id="WP_074811830.1">
    <property type="nucleotide sequence ID" value="NZ_FOJX01000001.1"/>
</dbReference>
<gene>
    <name evidence="1" type="ORF">SAMN05216587_101220</name>
</gene>